<dbReference type="AlphaFoldDB" id="A0A6M1LSR5"/>
<dbReference type="InterPro" id="IPR036388">
    <property type="entry name" value="WH-like_DNA-bd_sf"/>
</dbReference>
<comment type="caution">
    <text evidence="5">The sequence shown here is derived from an EMBL/GenBank/DDBJ whole genome shotgun (WGS) entry which is preliminary data.</text>
</comment>
<dbReference type="PANTHER" id="PTHR43537:SF49">
    <property type="entry name" value="TRANSCRIPTIONAL REGULATORY PROTEIN"/>
    <property type="match status" value="1"/>
</dbReference>
<name>A0A6M1LSR5_9PROT</name>
<evidence type="ECO:0000313" key="5">
    <source>
        <dbReference type="EMBL" id="NGM23062.1"/>
    </source>
</evidence>
<dbReference type="Pfam" id="PF07729">
    <property type="entry name" value="FCD"/>
    <property type="match status" value="1"/>
</dbReference>
<gene>
    <name evidence="5" type="ORF">G3576_23825</name>
</gene>
<dbReference type="SMART" id="SM00895">
    <property type="entry name" value="FCD"/>
    <property type="match status" value="1"/>
</dbReference>
<dbReference type="PROSITE" id="PS50949">
    <property type="entry name" value="HTH_GNTR"/>
    <property type="match status" value="1"/>
</dbReference>
<reference evidence="5 6" key="2">
    <citation type="submission" date="2020-03" db="EMBL/GenBank/DDBJ databases">
        <title>Roseomonas stagni sp. nov., isolated from pond water in Japan.</title>
        <authorList>
            <person name="Furuhata K."/>
            <person name="Miyamoto H."/>
            <person name="Goto K."/>
        </authorList>
    </citation>
    <scope>NUCLEOTIDE SEQUENCE [LARGE SCALE GENOMIC DNA]</scope>
    <source>
        <strain evidence="5 6">PeD5</strain>
    </source>
</reference>
<dbReference type="Gene3D" id="1.10.10.10">
    <property type="entry name" value="Winged helix-like DNA-binding domain superfamily/Winged helix DNA-binding domain"/>
    <property type="match status" value="1"/>
</dbReference>
<evidence type="ECO:0000256" key="2">
    <source>
        <dbReference type="ARBA" id="ARBA00023125"/>
    </source>
</evidence>
<dbReference type="SUPFAM" id="SSF48008">
    <property type="entry name" value="GntR ligand-binding domain-like"/>
    <property type="match status" value="1"/>
</dbReference>
<dbReference type="GO" id="GO:0003700">
    <property type="term" value="F:DNA-binding transcription factor activity"/>
    <property type="evidence" value="ECO:0007669"/>
    <property type="project" value="InterPro"/>
</dbReference>
<evidence type="ECO:0000256" key="1">
    <source>
        <dbReference type="ARBA" id="ARBA00023015"/>
    </source>
</evidence>
<dbReference type="InterPro" id="IPR011711">
    <property type="entry name" value="GntR_C"/>
</dbReference>
<dbReference type="InterPro" id="IPR036390">
    <property type="entry name" value="WH_DNA-bd_sf"/>
</dbReference>
<keyword evidence="6" id="KW-1185">Reference proteome</keyword>
<keyword evidence="2" id="KW-0238">DNA-binding</keyword>
<proteinExistence type="predicted"/>
<dbReference type="InterPro" id="IPR000524">
    <property type="entry name" value="Tscrpt_reg_HTH_GntR"/>
</dbReference>
<keyword evidence="3" id="KW-0804">Transcription</keyword>
<accession>A0A6M1LSR5</accession>
<dbReference type="SUPFAM" id="SSF46785">
    <property type="entry name" value="Winged helix' DNA-binding domain"/>
    <property type="match status" value="1"/>
</dbReference>
<feature type="domain" description="HTH gntR-type" evidence="4">
    <location>
        <begin position="11"/>
        <end position="78"/>
    </location>
</feature>
<dbReference type="Proteomes" id="UP000475385">
    <property type="component" value="Unassembled WGS sequence"/>
</dbReference>
<dbReference type="InterPro" id="IPR008920">
    <property type="entry name" value="TF_FadR/GntR_C"/>
</dbReference>
<evidence type="ECO:0000313" key="6">
    <source>
        <dbReference type="Proteomes" id="UP000475385"/>
    </source>
</evidence>
<dbReference type="PANTHER" id="PTHR43537">
    <property type="entry name" value="TRANSCRIPTIONAL REGULATOR, GNTR FAMILY"/>
    <property type="match status" value="1"/>
</dbReference>
<dbReference type="EMBL" id="JAAIKB010000012">
    <property type="protein sequence ID" value="NGM23062.1"/>
    <property type="molecule type" value="Genomic_DNA"/>
</dbReference>
<dbReference type="Pfam" id="PF00392">
    <property type="entry name" value="GntR"/>
    <property type="match status" value="1"/>
</dbReference>
<dbReference type="GO" id="GO:0003677">
    <property type="term" value="F:DNA binding"/>
    <property type="evidence" value="ECO:0007669"/>
    <property type="project" value="UniProtKB-KW"/>
</dbReference>
<sequence length="213" mass="23829">MDGSETGKAAPTRNRDLVRLLETDIHLGRLGPGAWLRQIDLEAAYNATRLDIRQALDRLVEKRLVRHIARRGYQVEDFDPARVAQVMEVRAVLEVAAAALVIDRLDDTALATMQQHAEAFATALESGTVEDQEAANIAFHTAMLAPCPNRELVDLLFDLRARVPAAVIRRRNTMDLLRRGADHHFAIIRLIRTRDLPALQQVMRDHNLSPGAP</sequence>
<dbReference type="Gene3D" id="1.20.120.530">
    <property type="entry name" value="GntR ligand-binding domain-like"/>
    <property type="match status" value="1"/>
</dbReference>
<evidence type="ECO:0000259" key="4">
    <source>
        <dbReference type="PROSITE" id="PS50949"/>
    </source>
</evidence>
<organism evidence="5 6">
    <name type="scientific">Falsiroseomonas algicola</name>
    <dbReference type="NCBI Taxonomy" id="2716930"/>
    <lineage>
        <taxon>Bacteria</taxon>
        <taxon>Pseudomonadati</taxon>
        <taxon>Pseudomonadota</taxon>
        <taxon>Alphaproteobacteria</taxon>
        <taxon>Acetobacterales</taxon>
        <taxon>Roseomonadaceae</taxon>
        <taxon>Falsiroseomonas</taxon>
    </lineage>
</organism>
<keyword evidence="1" id="KW-0805">Transcription regulation</keyword>
<evidence type="ECO:0000256" key="3">
    <source>
        <dbReference type="ARBA" id="ARBA00023163"/>
    </source>
</evidence>
<protein>
    <submittedName>
        <fullName evidence="5">GntR family transcriptional regulator</fullName>
    </submittedName>
</protein>
<dbReference type="RefSeq" id="WP_164696975.1">
    <property type="nucleotide sequence ID" value="NZ_JAAIKB010000012.1"/>
</dbReference>
<reference evidence="5 6" key="1">
    <citation type="submission" date="2020-02" db="EMBL/GenBank/DDBJ databases">
        <authorList>
            <person name="Kim H.M."/>
            <person name="Jeon C.O."/>
        </authorList>
    </citation>
    <scope>NUCLEOTIDE SEQUENCE [LARGE SCALE GENOMIC DNA]</scope>
    <source>
        <strain evidence="5 6">PeD5</strain>
    </source>
</reference>
<dbReference type="SMART" id="SM00345">
    <property type="entry name" value="HTH_GNTR"/>
    <property type="match status" value="1"/>
</dbReference>